<keyword evidence="6 9" id="KW-0413">Isomerase</keyword>
<dbReference type="InterPro" id="IPR017853">
    <property type="entry name" value="GH"/>
</dbReference>
<evidence type="ECO:0000256" key="4">
    <source>
        <dbReference type="ARBA" id="ARBA00022723"/>
    </source>
</evidence>
<dbReference type="Proteomes" id="UP001403385">
    <property type="component" value="Unassembled WGS sequence"/>
</dbReference>
<evidence type="ECO:0000259" key="8">
    <source>
        <dbReference type="SMART" id="SM00642"/>
    </source>
</evidence>
<proteinExistence type="inferred from homology"/>
<dbReference type="Gene3D" id="3.90.400.10">
    <property type="entry name" value="Oligo-1,6-glucosidase, Domain 2"/>
    <property type="match status" value="1"/>
</dbReference>
<dbReference type="InterPro" id="IPR013780">
    <property type="entry name" value="Glyco_hydro_b"/>
</dbReference>
<dbReference type="SUPFAM" id="SSF56112">
    <property type="entry name" value="Protein kinase-like (PK-like)"/>
    <property type="match status" value="1"/>
</dbReference>
<evidence type="ECO:0000256" key="5">
    <source>
        <dbReference type="ARBA" id="ARBA00022837"/>
    </source>
</evidence>
<dbReference type="FunFam" id="3.20.20.80:FF:000055">
    <property type="entry name" value="Trehalose synthase"/>
    <property type="match status" value="1"/>
</dbReference>
<dbReference type="NCBIfam" id="TIGR02456">
    <property type="entry name" value="treS_nterm"/>
    <property type="match status" value="1"/>
</dbReference>
<dbReference type="Gene3D" id="3.20.20.80">
    <property type="entry name" value="Glycosidases"/>
    <property type="match status" value="1"/>
</dbReference>
<protein>
    <recommendedName>
        <fullName evidence="3">maltose alpha-D-glucosyltransferase</fullName>
        <ecNumber evidence="3">5.4.99.16</ecNumber>
    </recommendedName>
    <alternativeName>
        <fullName evidence="7">Maltose alpha-D-glucosyltransferase</fullName>
    </alternativeName>
</protein>
<comment type="caution">
    <text evidence="9">The sequence shown here is derived from an EMBL/GenBank/DDBJ whole genome shotgun (WGS) entry which is preliminary data.</text>
</comment>
<evidence type="ECO:0000256" key="6">
    <source>
        <dbReference type="ARBA" id="ARBA00023235"/>
    </source>
</evidence>
<evidence type="ECO:0000256" key="3">
    <source>
        <dbReference type="ARBA" id="ARBA00012619"/>
    </source>
</evidence>
<dbReference type="EMBL" id="JBDKWZ010000007">
    <property type="protein sequence ID" value="MEN7548848.1"/>
    <property type="molecule type" value="Genomic_DNA"/>
</dbReference>
<dbReference type="InterPro" id="IPR012810">
    <property type="entry name" value="TreS/a-amylase_N"/>
</dbReference>
<dbReference type="InterPro" id="IPR032091">
    <property type="entry name" value="Malt_amylase-like_C"/>
</dbReference>
<accession>A0AAW9S8V2</accession>
<evidence type="ECO:0000256" key="1">
    <source>
        <dbReference type="ARBA" id="ARBA00001595"/>
    </source>
</evidence>
<dbReference type="PANTHER" id="PTHR10357">
    <property type="entry name" value="ALPHA-AMYLASE FAMILY MEMBER"/>
    <property type="match status" value="1"/>
</dbReference>
<dbReference type="SUPFAM" id="SSF51445">
    <property type="entry name" value="(Trans)glycosidases"/>
    <property type="match status" value="1"/>
</dbReference>
<dbReference type="InterPro" id="IPR011009">
    <property type="entry name" value="Kinase-like_dom_sf"/>
</dbReference>
<dbReference type="Gene3D" id="2.60.40.1180">
    <property type="entry name" value="Golgi alpha-mannosidase II"/>
    <property type="match status" value="1"/>
</dbReference>
<dbReference type="Gene3D" id="3.90.1200.10">
    <property type="match status" value="1"/>
</dbReference>
<comment type="catalytic activity">
    <reaction evidence="1">
        <text>D-maltose = alpha,alpha-trehalose</text>
        <dbReference type="Rhea" id="RHEA:15145"/>
        <dbReference type="ChEBI" id="CHEBI:16551"/>
        <dbReference type="ChEBI" id="CHEBI:17306"/>
        <dbReference type="EC" id="5.4.99.16"/>
    </reaction>
</comment>
<dbReference type="CDD" id="cd11334">
    <property type="entry name" value="AmyAc_TreS"/>
    <property type="match status" value="1"/>
</dbReference>
<dbReference type="GO" id="GO:0005975">
    <property type="term" value="P:carbohydrate metabolic process"/>
    <property type="evidence" value="ECO:0007669"/>
    <property type="project" value="InterPro"/>
</dbReference>
<dbReference type="InterPro" id="IPR006047">
    <property type="entry name" value="GH13_cat_dom"/>
</dbReference>
<dbReference type="SMART" id="SM00642">
    <property type="entry name" value="Aamy"/>
    <property type="match status" value="1"/>
</dbReference>
<name>A0AAW9S8V2_9BACT</name>
<dbReference type="RefSeq" id="WP_346821629.1">
    <property type="nucleotide sequence ID" value="NZ_JBDKWZ010000007.1"/>
</dbReference>
<keyword evidence="5" id="KW-0106">Calcium</keyword>
<gene>
    <name evidence="9" type="primary">treS</name>
    <name evidence="9" type="ORF">AAG747_13080</name>
</gene>
<dbReference type="GO" id="GO:0047471">
    <property type="term" value="F:maltose alpha-D-glucosyltransferase activity"/>
    <property type="evidence" value="ECO:0007669"/>
    <property type="project" value="UniProtKB-EC"/>
</dbReference>
<dbReference type="EC" id="5.4.99.16" evidence="3"/>
<dbReference type="Pfam" id="PF00128">
    <property type="entry name" value="Alpha-amylase"/>
    <property type="match status" value="1"/>
</dbReference>
<dbReference type="PANTHER" id="PTHR10357:SF219">
    <property type="entry name" value="MALTOSE ALPHA-D-GLUCOSYLTRANSFERASE"/>
    <property type="match status" value="1"/>
</dbReference>
<sequence>MKKKKLQVLNREPLWYKDAIIYELHIKAFMDGDNDGIGDFEGLLSKLDYLEDLGVTCIWLLPFYPSPSKDDGYDISDYYNINPAYGDIKTFKRFLREAHKRNLKVLTELVINHTSDQHEWFQRARRAKPGSIYRDYYVWSDSQSKYKDTRIIFTDYEASNWTWDHEAQAYFWHRFFHHQPDLNYDNPRVQKEIFKIIDYWLDMGVDGFRLDAIPYLFEREGTNCENLPETHQYLKQLRAHVDSKYENVLLLAEANMWPEDSVAYFGQGDECQMNYQFPLMPRLFMAVNMEDRYPIIDIYDQTPSIPENCQWATFLRNHDELTLEMVTDEERDYMYKVYTKDPQARINLGIRKRLAPLLENNRQKIELMNMLLFSLPGTPVLYYGDEIGMGDNYYLGDRDGVRTPMQWDPGRNAGFSDANPQKLYLPLIMDPDYKCENINVENQQRNPNSLLWWMKRILKTRKQYKAFSRGDLNFLAPDNPKILAFIRSYEEEVILTIINLSRFSQPAQLDLSAYLDYIPLEVFSHNEFPKIEKQPYLFTMGPYGYHWFILKKEKKALLQPANPVPLHVLRLSRWESLMDNKSLNELETKVLPNYLSNQPWFRGNEKKIDYVNTVFVEDLHPRCTHTVYMEVEVSYTEGLPEYYFLPMSLALGETEKHVQENFRESILSLVEIRKQSAVLYDAIQNPKFRQYLASETLKKRKTGPEQITSEVLPEYKQLLKDNGSLGTSVSHSYKSRSVIKYDRKFVIKVYRNLDFGSTRNVEISRFLSQSAGFTHVPKYLGSLVHQKKDAPPVTLGIFQEFVPKYETAWSHFADAFERCLEHAASRPLDYQFPMFSLPLSQPQSFEELDYEFQDLLGGAYLEHLRLLGIRTAEMHRALFSKPEDPNFGREEFSLHYQRSLFASWKSSVRTTFQILKKNMPNMPANMQTEVQEFLEQHDLILQELRKIYAKKQNTYKIRVHGNFHLGTTLFNGRDFVFTDFEGDASFTLSERRLKKSPLRDLASMISSIHYVAKKEFASHDRKFDFGQFWADFASGYFILSYKKHLENAALFPDDPEDFNLLLKIFLLEKSIHELGKMAKKNPTSVYVPIRGIQRILKAGI</sequence>
<dbReference type="AlphaFoldDB" id="A0AAW9S8V2"/>
<feature type="domain" description="Glycosyl hydrolase family 13 catalytic" evidence="8">
    <location>
        <begin position="23"/>
        <end position="411"/>
    </location>
</feature>
<keyword evidence="4" id="KW-0479">Metal-binding</keyword>
<evidence type="ECO:0000313" key="9">
    <source>
        <dbReference type="EMBL" id="MEN7548848.1"/>
    </source>
</evidence>
<dbReference type="InterPro" id="IPR045857">
    <property type="entry name" value="O16G_dom_2"/>
</dbReference>
<evidence type="ECO:0000256" key="2">
    <source>
        <dbReference type="ARBA" id="ARBA00005496"/>
    </source>
</evidence>
<organism evidence="9 10">
    <name type="scientific">Rapidithrix thailandica</name>
    <dbReference type="NCBI Taxonomy" id="413964"/>
    <lineage>
        <taxon>Bacteria</taxon>
        <taxon>Pseudomonadati</taxon>
        <taxon>Bacteroidota</taxon>
        <taxon>Cytophagia</taxon>
        <taxon>Cytophagales</taxon>
        <taxon>Flammeovirgaceae</taxon>
        <taxon>Rapidithrix</taxon>
    </lineage>
</organism>
<comment type="similarity">
    <text evidence="2">Belongs to the glycosyl hydrolase 13 family. TreS subfamily.</text>
</comment>
<dbReference type="Pfam" id="PF16657">
    <property type="entry name" value="Malt_amylase_C"/>
    <property type="match status" value="1"/>
</dbReference>
<dbReference type="SUPFAM" id="SSF51011">
    <property type="entry name" value="Glycosyl hydrolase domain"/>
    <property type="match status" value="1"/>
</dbReference>
<reference evidence="9 10" key="1">
    <citation type="submission" date="2024-04" db="EMBL/GenBank/DDBJ databases">
        <title>Novel genus in family Flammeovirgaceae.</title>
        <authorList>
            <person name="Nguyen T.H."/>
            <person name="Vuong T.Q."/>
            <person name="Le H."/>
            <person name="Kim S.-G."/>
        </authorList>
    </citation>
    <scope>NUCLEOTIDE SEQUENCE [LARGE SCALE GENOMIC DNA]</scope>
    <source>
        <strain evidence="9 10">JCM 23209</strain>
    </source>
</reference>
<dbReference type="GO" id="GO:0046872">
    <property type="term" value="F:metal ion binding"/>
    <property type="evidence" value="ECO:0007669"/>
    <property type="project" value="UniProtKB-KW"/>
</dbReference>
<keyword evidence="10" id="KW-1185">Reference proteome</keyword>
<evidence type="ECO:0000313" key="10">
    <source>
        <dbReference type="Proteomes" id="UP001403385"/>
    </source>
</evidence>
<evidence type="ECO:0000256" key="7">
    <source>
        <dbReference type="ARBA" id="ARBA00031378"/>
    </source>
</evidence>